<feature type="transmembrane region" description="Helical" evidence="1">
    <location>
        <begin position="20"/>
        <end position="40"/>
    </location>
</feature>
<evidence type="ECO:0008006" key="4">
    <source>
        <dbReference type="Google" id="ProtNLM"/>
    </source>
</evidence>
<evidence type="ECO:0000256" key="1">
    <source>
        <dbReference type="SAM" id="Phobius"/>
    </source>
</evidence>
<keyword evidence="3" id="KW-1185">Reference proteome</keyword>
<keyword evidence="1" id="KW-1133">Transmembrane helix</keyword>
<dbReference type="PANTHER" id="PTHR37305">
    <property type="entry name" value="INTEGRAL MEMBRANE PROTEIN-RELATED"/>
    <property type="match status" value="1"/>
</dbReference>
<feature type="transmembrane region" description="Helical" evidence="1">
    <location>
        <begin position="218"/>
        <end position="237"/>
    </location>
</feature>
<dbReference type="STRING" id="84698.SAMN04488528_104026"/>
<feature type="transmembrane region" description="Helical" evidence="1">
    <location>
        <begin position="94"/>
        <end position="119"/>
    </location>
</feature>
<feature type="transmembrane region" description="Helical" evidence="1">
    <location>
        <begin position="166"/>
        <end position="184"/>
    </location>
</feature>
<dbReference type="PANTHER" id="PTHR37305:SF1">
    <property type="entry name" value="MEMBRANE PROTEIN"/>
    <property type="match status" value="1"/>
</dbReference>
<dbReference type="Pfam" id="PF12730">
    <property type="entry name" value="ABC2_membrane_4"/>
    <property type="match status" value="1"/>
</dbReference>
<keyword evidence="1" id="KW-0472">Membrane</keyword>
<gene>
    <name evidence="2" type="ORF">SAMN04488528_104026</name>
</gene>
<protein>
    <recommendedName>
        <fullName evidence="4">ABC-2 family transporter protein</fullName>
    </recommendedName>
</protein>
<dbReference type="Proteomes" id="UP000198619">
    <property type="component" value="Unassembled WGS sequence"/>
</dbReference>
<dbReference type="OrthoDB" id="1701857at2"/>
<dbReference type="AlphaFoldDB" id="A0A1I1ANQ7"/>
<organism evidence="2 3">
    <name type="scientific">Clostridium frigidicarnis</name>
    <dbReference type="NCBI Taxonomy" id="84698"/>
    <lineage>
        <taxon>Bacteria</taxon>
        <taxon>Bacillati</taxon>
        <taxon>Bacillota</taxon>
        <taxon>Clostridia</taxon>
        <taxon>Eubacteriales</taxon>
        <taxon>Clostridiaceae</taxon>
        <taxon>Clostridium</taxon>
    </lineage>
</organism>
<sequence length="243" mass="27001">MINLLKLEFYKLKHSKPFILILLITIGAELVIVLNNGSITGKKAFTYSISDIATIMVLSAIFAGLSIGTDFVNRTINQEITAGNSRLSVFFSKAIVLFIATEIIMLLYPITSIIINTILNGWGEVFNTSTAIYILRTVFLRMILDVSCSSLWIFFAFLFKDVAKTMGVSILTFVLGVSLLASLSQKSVIIKNIYDLTVHSQARVIINDALTSNQLNNILVSNFIVIFVLLGTSYLLFRKVELK</sequence>
<name>A0A1I1ANQ7_9CLOT</name>
<evidence type="ECO:0000313" key="3">
    <source>
        <dbReference type="Proteomes" id="UP000198619"/>
    </source>
</evidence>
<reference evidence="2 3" key="1">
    <citation type="submission" date="2016-10" db="EMBL/GenBank/DDBJ databases">
        <authorList>
            <person name="de Groot N.N."/>
        </authorList>
    </citation>
    <scope>NUCLEOTIDE SEQUENCE [LARGE SCALE GENOMIC DNA]</scope>
    <source>
        <strain evidence="2 3">DSM 12271</strain>
    </source>
</reference>
<proteinExistence type="predicted"/>
<keyword evidence="1" id="KW-0812">Transmembrane</keyword>
<accession>A0A1I1ANQ7</accession>
<evidence type="ECO:0000313" key="2">
    <source>
        <dbReference type="EMBL" id="SFB39036.1"/>
    </source>
</evidence>
<dbReference type="RefSeq" id="WP_090042820.1">
    <property type="nucleotide sequence ID" value="NZ_FOKI01000040.1"/>
</dbReference>
<feature type="transmembrane region" description="Helical" evidence="1">
    <location>
        <begin position="52"/>
        <end position="73"/>
    </location>
</feature>
<feature type="transmembrane region" description="Helical" evidence="1">
    <location>
        <begin position="139"/>
        <end position="159"/>
    </location>
</feature>
<dbReference type="EMBL" id="FOKI01000040">
    <property type="protein sequence ID" value="SFB39036.1"/>
    <property type="molecule type" value="Genomic_DNA"/>
</dbReference>